<dbReference type="EMBL" id="BQNB010011357">
    <property type="protein sequence ID" value="GJS89526.1"/>
    <property type="molecule type" value="Genomic_DNA"/>
</dbReference>
<evidence type="ECO:0000259" key="4">
    <source>
        <dbReference type="PROSITE" id="PS50994"/>
    </source>
</evidence>
<dbReference type="InterPro" id="IPR036397">
    <property type="entry name" value="RNaseH_sf"/>
</dbReference>
<dbReference type="Pfam" id="PF00665">
    <property type="entry name" value="rve"/>
    <property type="match status" value="1"/>
</dbReference>
<proteinExistence type="predicted"/>
<organism evidence="5 6">
    <name type="scientific">Tanacetum coccineum</name>
    <dbReference type="NCBI Taxonomy" id="301880"/>
    <lineage>
        <taxon>Eukaryota</taxon>
        <taxon>Viridiplantae</taxon>
        <taxon>Streptophyta</taxon>
        <taxon>Embryophyta</taxon>
        <taxon>Tracheophyta</taxon>
        <taxon>Spermatophyta</taxon>
        <taxon>Magnoliopsida</taxon>
        <taxon>eudicotyledons</taxon>
        <taxon>Gunneridae</taxon>
        <taxon>Pentapetalae</taxon>
        <taxon>asterids</taxon>
        <taxon>campanulids</taxon>
        <taxon>Asterales</taxon>
        <taxon>Asteraceae</taxon>
        <taxon>Asteroideae</taxon>
        <taxon>Anthemideae</taxon>
        <taxon>Anthemidinae</taxon>
        <taxon>Tanacetum</taxon>
    </lineage>
</organism>
<evidence type="ECO:0000256" key="1">
    <source>
        <dbReference type="ARBA" id="ARBA00022723"/>
    </source>
</evidence>
<feature type="compositionally biased region" description="Low complexity" evidence="3">
    <location>
        <begin position="402"/>
        <end position="423"/>
    </location>
</feature>
<reference evidence="5" key="1">
    <citation type="journal article" date="2022" name="Int. J. Mol. Sci.">
        <title>Draft Genome of Tanacetum Coccineum: Genomic Comparison of Closely Related Tanacetum-Family Plants.</title>
        <authorList>
            <person name="Yamashiro T."/>
            <person name="Shiraishi A."/>
            <person name="Nakayama K."/>
            <person name="Satake H."/>
        </authorList>
    </citation>
    <scope>NUCLEOTIDE SEQUENCE</scope>
</reference>
<keyword evidence="6" id="KW-1185">Reference proteome</keyword>
<dbReference type="SUPFAM" id="SSF53098">
    <property type="entry name" value="Ribonuclease H-like"/>
    <property type="match status" value="1"/>
</dbReference>
<dbReference type="InterPro" id="IPR001584">
    <property type="entry name" value="Integrase_cat-core"/>
</dbReference>
<dbReference type="InterPro" id="IPR012337">
    <property type="entry name" value="RNaseH-like_sf"/>
</dbReference>
<dbReference type="InterPro" id="IPR043502">
    <property type="entry name" value="DNA/RNA_pol_sf"/>
</dbReference>
<reference evidence="5" key="2">
    <citation type="submission" date="2022-01" db="EMBL/GenBank/DDBJ databases">
        <authorList>
            <person name="Yamashiro T."/>
            <person name="Shiraishi A."/>
            <person name="Satake H."/>
            <person name="Nakayama K."/>
        </authorList>
    </citation>
    <scope>NUCLEOTIDE SEQUENCE</scope>
</reference>
<dbReference type="SUPFAM" id="SSF56672">
    <property type="entry name" value="DNA/RNA polymerases"/>
    <property type="match status" value="1"/>
</dbReference>
<dbReference type="Pfam" id="PF25597">
    <property type="entry name" value="SH3_retrovirus"/>
    <property type="match status" value="1"/>
</dbReference>
<dbReference type="InterPro" id="IPR013103">
    <property type="entry name" value="RVT_2"/>
</dbReference>
<comment type="caution">
    <text evidence="5">The sequence shown here is derived from an EMBL/GenBank/DDBJ whole genome shotgun (WGS) entry which is preliminary data.</text>
</comment>
<feature type="domain" description="Integrase catalytic" evidence="4">
    <location>
        <begin position="149"/>
        <end position="322"/>
    </location>
</feature>
<dbReference type="Proteomes" id="UP001151760">
    <property type="component" value="Unassembled WGS sequence"/>
</dbReference>
<dbReference type="Gene3D" id="3.30.420.10">
    <property type="entry name" value="Ribonuclease H-like superfamily/Ribonuclease H"/>
    <property type="match status" value="1"/>
</dbReference>
<keyword evidence="1" id="KW-0479">Metal-binding</keyword>
<dbReference type="Pfam" id="PF07727">
    <property type="entry name" value="RVT_2"/>
    <property type="match status" value="2"/>
</dbReference>
<accession>A0ABQ4ZII2</accession>
<dbReference type="InterPro" id="IPR039537">
    <property type="entry name" value="Retrotran_Ty1/copia-like"/>
</dbReference>
<dbReference type="InterPro" id="IPR057670">
    <property type="entry name" value="SH3_retrovirus"/>
</dbReference>
<feature type="region of interest" description="Disordered" evidence="3">
    <location>
        <begin position="402"/>
        <end position="437"/>
    </location>
</feature>
<name>A0ABQ4ZII2_9ASTR</name>
<evidence type="ECO:0000256" key="2">
    <source>
        <dbReference type="ARBA" id="ARBA00022801"/>
    </source>
</evidence>
<dbReference type="PROSITE" id="PS50994">
    <property type="entry name" value="INTEGRASE"/>
    <property type="match status" value="1"/>
</dbReference>
<evidence type="ECO:0000256" key="3">
    <source>
        <dbReference type="SAM" id="MobiDB-lite"/>
    </source>
</evidence>
<protein>
    <submittedName>
        <fullName evidence="5">Retrovirus-related pol polyprotein from transposon TNT 1-94</fullName>
    </submittedName>
</protein>
<feature type="compositionally biased region" description="Polar residues" evidence="3">
    <location>
        <begin position="424"/>
        <end position="437"/>
    </location>
</feature>
<dbReference type="PANTHER" id="PTHR42648">
    <property type="entry name" value="TRANSPOSASE, PUTATIVE-RELATED"/>
    <property type="match status" value="1"/>
</dbReference>
<evidence type="ECO:0000313" key="5">
    <source>
        <dbReference type="EMBL" id="GJS89526.1"/>
    </source>
</evidence>
<sequence>MTGNLKLLINFVWKFLGTVRFGNNHVAVILGFDDLQWGNILITRVCFVEGLGYNLFSVRQFCDSDLEVAFRRNTRFIRNLKGVDLLKGNRTTNLYTINLHDMASASPICLMAHATSTKNDLVTGLPKFKYHKEYLCPSCEQGKSKRASHPPKPVLNSKQRLHLFHMDLCDPMRIASINGKQYVLVIVDDYSRYTWVVFLRSKDEAPEEIKNFLKRITVLLQATIIIVRTDNGTEFKNQVLQEYFKSVGITHQTSSVRTPQQNRVVEQRNHTLVEAARTMLIFSRALLFLWAEVIATACYTQNRYIIHHRFDKTAYEMINGRKPDISFLHVFGTLCYPKNDHEDIGKLGAKGDIGFFIGYYANSCAHRVYNRRTKKITETMNVTFDELSAMAFEQRSLKPDCSKNYSGCSSTSSSSDSNDNYNKANTAPIPTNSLSQATSIPSFSQNVEPHPALTTDNVPNVIFDDNTFVNPFATPSISAVESSSSQYVDPSNMLTFYQLYPHEYQWTKDHPLKQVIGEPSRPVLIRNQLKSDGDMCMYALTHDEENTVIRNKTRLVVRGYRQEEGIDFEESFTPVARMEAIMIFLAYAAHKAFTVFQMDVKTAFLHGTIDPTLFIRSFDDISVVQVYVDDIIFGSTHPRYTQLFSDLMKSRFEMSMMGEMTFFLGLQVNQSPRGIFINQSNYVLEILKKYGMETCDPVGTPMEIKDKLDLDQNGSPVDATKYRSMIGALMYLTSSRPDIVHATCLCARYQAKPTEKHLKEVKRIFRYLRGTVNTGLCLSPQELERLAKSLKHQGPSDADNPFPLLRLRSKRGFVSFIMEINTYLLGFLIHEIVDIEKDGSPAQPLDTVSYCKTVLTETRGISDGVTTSFQLSQDSKTFLLISSIRDKS</sequence>
<gene>
    <name evidence="5" type="ORF">Tco_0772162</name>
</gene>
<evidence type="ECO:0000313" key="6">
    <source>
        <dbReference type="Proteomes" id="UP001151760"/>
    </source>
</evidence>
<keyword evidence="2" id="KW-0378">Hydrolase</keyword>
<dbReference type="PANTHER" id="PTHR42648:SF18">
    <property type="entry name" value="RETROTRANSPOSON, UNCLASSIFIED-LIKE PROTEIN"/>
    <property type="match status" value="1"/>
</dbReference>